<evidence type="ECO:0000313" key="1">
    <source>
        <dbReference type="EMBL" id="RFZ84716.1"/>
    </source>
</evidence>
<dbReference type="Proteomes" id="UP000260823">
    <property type="component" value="Unassembled WGS sequence"/>
</dbReference>
<protein>
    <submittedName>
        <fullName evidence="1">Uncharacterized protein</fullName>
    </submittedName>
</protein>
<name>A0A3E2NUM9_9SPHI</name>
<keyword evidence="2" id="KW-1185">Reference proteome</keyword>
<comment type="caution">
    <text evidence="1">The sequence shown here is derived from an EMBL/GenBank/DDBJ whole genome shotgun (WGS) entry which is preliminary data.</text>
</comment>
<sequence>MGLSACKKEGINTNLDQSLEAWSDFKSSSNNTYSYIAYFGSWTGFHAETKLTVVNGKVTIRKYKSGHYKPNTNELVAENSWTESGATLNTHADGHPLLTIDEVYTKAKREWLSVDKKQNEIYFEAENNGIISSAGYVPKNCADDCFTGIKIKEIKVFVKEIK</sequence>
<gene>
    <name evidence="1" type="ORF">DYU05_03660</name>
</gene>
<reference evidence="1 2" key="1">
    <citation type="submission" date="2018-08" db="EMBL/GenBank/DDBJ databases">
        <title>Mucilaginibacter terrae sp. nov., isolated from manganese diggings.</title>
        <authorList>
            <person name="Huang Y."/>
            <person name="Zhou Z."/>
        </authorList>
    </citation>
    <scope>NUCLEOTIDE SEQUENCE [LARGE SCALE GENOMIC DNA]</scope>
    <source>
        <strain evidence="1 2">ZH6</strain>
    </source>
</reference>
<dbReference type="EMBL" id="QWDE01000001">
    <property type="protein sequence ID" value="RFZ84716.1"/>
    <property type="molecule type" value="Genomic_DNA"/>
</dbReference>
<dbReference type="AlphaFoldDB" id="A0A3E2NUM9"/>
<evidence type="ECO:0000313" key="2">
    <source>
        <dbReference type="Proteomes" id="UP000260823"/>
    </source>
</evidence>
<proteinExistence type="predicted"/>
<organism evidence="1 2">
    <name type="scientific">Mucilaginibacter terrenus</name>
    <dbReference type="NCBI Taxonomy" id="2482727"/>
    <lineage>
        <taxon>Bacteria</taxon>
        <taxon>Pseudomonadati</taxon>
        <taxon>Bacteroidota</taxon>
        <taxon>Sphingobacteriia</taxon>
        <taxon>Sphingobacteriales</taxon>
        <taxon>Sphingobacteriaceae</taxon>
        <taxon>Mucilaginibacter</taxon>
    </lineage>
</organism>
<accession>A0A3E2NUM9</accession>